<keyword evidence="3 5" id="KW-0964">Secreted</keyword>
<keyword evidence="4 5" id="KW-0732">Signal</keyword>
<feature type="compositionally biased region" description="Basic and acidic residues" evidence="6">
    <location>
        <begin position="43"/>
        <end position="58"/>
    </location>
</feature>
<dbReference type="AlphaFoldDB" id="A0A9W6TXF6"/>
<evidence type="ECO:0000256" key="3">
    <source>
        <dbReference type="ARBA" id="ARBA00022525"/>
    </source>
</evidence>
<evidence type="ECO:0000256" key="5">
    <source>
        <dbReference type="RuleBase" id="RU367124"/>
    </source>
</evidence>
<dbReference type="InterPro" id="IPR031825">
    <property type="entry name" value="RXLR"/>
</dbReference>
<keyword evidence="8" id="KW-1185">Reference proteome</keyword>
<sequence>MRFNYVLFAVAATLVATFTTTAAHAPTTPSFPGVADQTNGRGNENRMLRAHKDPRTNGAEERGGFSFFDVVDEVLSKMRGEKPYKCLMKSNSMKEVNTLKYPRVKEHLADIGVFKA</sequence>
<dbReference type="Proteomes" id="UP001165083">
    <property type="component" value="Unassembled WGS sequence"/>
</dbReference>
<evidence type="ECO:0000313" key="8">
    <source>
        <dbReference type="Proteomes" id="UP001165083"/>
    </source>
</evidence>
<accession>A0A9W6TXF6</accession>
<comment type="domain">
    <text evidence="5">The RxLR-dEER motif acts to carry the protein into the host cell cytoplasm through binding to cell surface phosphatidylinositol-3-phosphate.</text>
</comment>
<feature type="signal peptide" evidence="5">
    <location>
        <begin position="1"/>
        <end position="23"/>
    </location>
</feature>
<name>A0A9W6TXF6_9STRA</name>
<reference evidence="7" key="1">
    <citation type="submission" date="2023-04" db="EMBL/GenBank/DDBJ databases">
        <title>Phytophthora lilii NBRC 32176.</title>
        <authorList>
            <person name="Ichikawa N."/>
            <person name="Sato H."/>
            <person name="Tonouchi N."/>
        </authorList>
    </citation>
    <scope>NUCLEOTIDE SEQUENCE</scope>
    <source>
        <strain evidence="7">NBRC 32176</strain>
    </source>
</reference>
<evidence type="ECO:0000256" key="4">
    <source>
        <dbReference type="ARBA" id="ARBA00022729"/>
    </source>
</evidence>
<dbReference type="Pfam" id="PF16810">
    <property type="entry name" value="RXLR"/>
    <property type="match status" value="1"/>
</dbReference>
<proteinExistence type="inferred from homology"/>
<evidence type="ECO:0000256" key="6">
    <source>
        <dbReference type="SAM" id="MobiDB-lite"/>
    </source>
</evidence>
<comment type="function">
    <text evidence="5">Effector that suppresses plant defense responses during pathogen infection.</text>
</comment>
<evidence type="ECO:0000256" key="2">
    <source>
        <dbReference type="ARBA" id="ARBA00010400"/>
    </source>
</evidence>
<protein>
    <recommendedName>
        <fullName evidence="5">RxLR effector protein</fullName>
    </recommendedName>
</protein>
<evidence type="ECO:0000313" key="7">
    <source>
        <dbReference type="EMBL" id="GMF22365.1"/>
    </source>
</evidence>
<dbReference type="GO" id="GO:0005576">
    <property type="term" value="C:extracellular region"/>
    <property type="evidence" value="ECO:0007669"/>
    <property type="project" value="UniProtKB-SubCell"/>
</dbReference>
<feature type="region of interest" description="Disordered" evidence="6">
    <location>
        <begin position="26"/>
        <end position="58"/>
    </location>
</feature>
<comment type="similarity">
    <text evidence="2 5">Belongs to the RxLR effector family.</text>
</comment>
<comment type="subcellular location">
    <subcellularLocation>
        <location evidence="1 5">Secreted</location>
    </subcellularLocation>
</comment>
<dbReference type="EMBL" id="BSXW01000438">
    <property type="protein sequence ID" value="GMF22365.1"/>
    <property type="molecule type" value="Genomic_DNA"/>
</dbReference>
<comment type="caution">
    <text evidence="7">The sequence shown here is derived from an EMBL/GenBank/DDBJ whole genome shotgun (WGS) entry which is preliminary data.</text>
</comment>
<gene>
    <name evidence="7" type="ORF">Plil01_000890400</name>
</gene>
<organism evidence="7 8">
    <name type="scientific">Phytophthora lilii</name>
    <dbReference type="NCBI Taxonomy" id="2077276"/>
    <lineage>
        <taxon>Eukaryota</taxon>
        <taxon>Sar</taxon>
        <taxon>Stramenopiles</taxon>
        <taxon>Oomycota</taxon>
        <taxon>Peronosporomycetes</taxon>
        <taxon>Peronosporales</taxon>
        <taxon>Peronosporaceae</taxon>
        <taxon>Phytophthora</taxon>
    </lineage>
</organism>
<evidence type="ECO:0000256" key="1">
    <source>
        <dbReference type="ARBA" id="ARBA00004613"/>
    </source>
</evidence>
<feature type="chain" id="PRO_5041020890" description="RxLR effector protein" evidence="5">
    <location>
        <begin position="24"/>
        <end position="116"/>
    </location>
</feature>